<dbReference type="EMBL" id="JAPQKH010000008">
    <property type="protein sequence ID" value="KAJ5083396.1"/>
    <property type="molecule type" value="Genomic_DNA"/>
</dbReference>
<keyword evidence="1" id="KW-0812">Transmembrane</keyword>
<accession>A0A9W9EKJ2</accession>
<feature type="transmembrane region" description="Helical" evidence="1">
    <location>
        <begin position="246"/>
        <end position="265"/>
    </location>
</feature>
<proteinExistence type="predicted"/>
<dbReference type="OrthoDB" id="3357002at2759"/>
<dbReference type="PANTHER" id="PTHR35184:SF1">
    <property type="entry name" value="INTEGRAL MEMBRANE PROTEIN"/>
    <property type="match status" value="1"/>
</dbReference>
<dbReference type="InterPro" id="IPR021460">
    <property type="entry name" value="DUF3112"/>
</dbReference>
<feature type="transmembrane region" description="Helical" evidence="1">
    <location>
        <begin position="172"/>
        <end position="192"/>
    </location>
</feature>
<protein>
    <submittedName>
        <fullName evidence="2">Uncharacterized protein</fullName>
    </submittedName>
</protein>
<name>A0A9W9EKJ2_9EURO</name>
<organism evidence="2 3">
    <name type="scientific">Penicillium angulare</name>
    <dbReference type="NCBI Taxonomy" id="116970"/>
    <lineage>
        <taxon>Eukaryota</taxon>
        <taxon>Fungi</taxon>
        <taxon>Dikarya</taxon>
        <taxon>Ascomycota</taxon>
        <taxon>Pezizomycotina</taxon>
        <taxon>Eurotiomycetes</taxon>
        <taxon>Eurotiomycetidae</taxon>
        <taxon>Eurotiales</taxon>
        <taxon>Aspergillaceae</taxon>
        <taxon>Penicillium</taxon>
    </lineage>
</organism>
<gene>
    <name evidence="2" type="ORF">N7456_012823</name>
</gene>
<dbReference type="Pfam" id="PF11309">
    <property type="entry name" value="DUF3112"/>
    <property type="match status" value="1"/>
</dbReference>
<evidence type="ECO:0000313" key="3">
    <source>
        <dbReference type="Proteomes" id="UP001149165"/>
    </source>
</evidence>
<feature type="transmembrane region" description="Helical" evidence="1">
    <location>
        <begin position="53"/>
        <end position="75"/>
    </location>
</feature>
<feature type="transmembrane region" description="Helical" evidence="1">
    <location>
        <begin position="20"/>
        <end position="41"/>
    </location>
</feature>
<reference evidence="2" key="2">
    <citation type="journal article" date="2023" name="IMA Fungus">
        <title>Comparative genomic study of the Penicillium genus elucidates a diverse pangenome and 15 lateral gene transfer events.</title>
        <authorList>
            <person name="Petersen C."/>
            <person name="Sorensen T."/>
            <person name="Nielsen M.R."/>
            <person name="Sondergaard T.E."/>
            <person name="Sorensen J.L."/>
            <person name="Fitzpatrick D.A."/>
            <person name="Frisvad J.C."/>
            <person name="Nielsen K.L."/>
        </authorList>
    </citation>
    <scope>NUCLEOTIDE SEQUENCE</scope>
    <source>
        <strain evidence="2">IBT 30069</strain>
    </source>
</reference>
<evidence type="ECO:0000256" key="1">
    <source>
        <dbReference type="SAM" id="Phobius"/>
    </source>
</evidence>
<dbReference type="PANTHER" id="PTHR35184">
    <property type="entry name" value="YALI0C10208P"/>
    <property type="match status" value="1"/>
</dbReference>
<keyword evidence="1" id="KW-1133">Transmembrane helix</keyword>
<feature type="transmembrane region" description="Helical" evidence="1">
    <location>
        <begin position="204"/>
        <end position="226"/>
    </location>
</feature>
<dbReference type="Proteomes" id="UP001149165">
    <property type="component" value="Unassembled WGS sequence"/>
</dbReference>
<keyword evidence="1" id="KW-0472">Membrane</keyword>
<keyword evidence="3" id="KW-1185">Reference proteome</keyword>
<sequence>MGGPYAPRVAMLGGKPTIPVDVPICSVFLVLFLSAGAAHMTIFQRNRRRDHKFIPSAVTFGFCMSRVIANIIRIAWACNPMNVRLAIAAQIFVAAGILLLFILNLLYAQRMLRAAFPSFGWSAAVSWIFKGLYVLVVLTIIMMITTVIQSMYTLDVNIQRIDRDIQLYGVTYFAIVSFLPLPIVLAVLLFSRGKWIEEFGSGSWVTKVMIVTTASVLLCLGASFRAGTTWMPGRPASSPPWYDHKACFYVFDFGIDISVVLLFLFTRVDRRFWVPNGSSEVRTYYHDVAEEKNTAPAAVV</sequence>
<reference evidence="2" key="1">
    <citation type="submission" date="2022-11" db="EMBL/GenBank/DDBJ databases">
        <authorList>
            <person name="Petersen C."/>
        </authorList>
    </citation>
    <scope>NUCLEOTIDE SEQUENCE</scope>
    <source>
        <strain evidence="2">IBT 30069</strain>
    </source>
</reference>
<feature type="transmembrane region" description="Helical" evidence="1">
    <location>
        <begin position="127"/>
        <end position="152"/>
    </location>
</feature>
<comment type="caution">
    <text evidence="2">The sequence shown here is derived from an EMBL/GenBank/DDBJ whole genome shotgun (WGS) entry which is preliminary data.</text>
</comment>
<dbReference type="AlphaFoldDB" id="A0A9W9EKJ2"/>
<feature type="transmembrane region" description="Helical" evidence="1">
    <location>
        <begin position="87"/>
        <end position="107"/>
    </location>
</feature>
<evidence type="ECO:0000313" key="2">
    <source>
        <dbReference type="EMBL" id="KAJ5083396.1"/>
    </source>
</evidence>